<keyword evidence="3 7" id="KW-0812">Transmembrane</keyword>
<feature type="transmembrane region" description="Helical" evidence="7">
    <location>
        <begin position="199"/>
        <end position="220"/>
    </location>
</feature>
<comment type="caution">
    <text evidence="8">The sequence shown here is derived from an EMBL/GenBank/DDBJ whole genome shotgun (WGS) entry which is preliminary data.</text>
</comment>
<dbReference type="Proteomes" id="UP000233565">
    <property type="component" value="Unassembled WGS sequence"/>
</dbReference>
<comment type="subcellular location">
    <subcellularLocation>
        <location evidence="1">Cell membrane</location>
        <topology evidence="1">Multi-pass membrane protein</topology>
    </subcellularLocation>
</comment>
<gene>
    <name evidence="8" type="ORF">CXG46_01525</name>
</gene>
<feature type="transmembrane region" description="Helical" evidence="7">
    <location>
        <begin position="348"/>
        <end position="372"/>
    </location>
</feature>
<evidence type="ECO:0008006" key="10">
    <source>
        <dbReference type="Google" id="ProtNLM"/>
    </source>
</evidence>
<evidence type="ECO:0000256" key="5">
    <source>
        <dbReference type="ARBA" id="ARBA00023136"/>
    </source>
</evidence>
<keyword evidence="9" id="KW-1185">Reference proteome</keyword>
<evidence type="ECO:0000256" key="6">
    <source>
        <dbReference type="SAM" id="MobiDB-lite"/>
    </source>
</evidence>
<reference evidence="8 9" key="1">
    <citation type="submission" date="2017-12" db="EMBL/GenBank/DDBJ databases">
        <title>Pharmacopeia of the Arctic Ocean.</title>
        <authorList>
            <person name="Collins E."/>
            <person name="Ducluzeau A.-L."/>
        </authorList>
    </citation>
    <scope>NUCLEOTIDE SEQUENCE [LARGE SCALE GENOMIC DNA]</scope>
    <source>
        <strain evidence="8 9">DSM 23325</strain>
    </source>
</reference>
<evidence type="ECO:0000313" key="9">
    <source>
        <dbReference type="Proteomes" id="UP000233565"/>
    </source>
</evidence>
<evidence type="ECO:0000256" key="4">
    <source>
        <dbReference type="ARBA" id="ARBA00022989"/>
    </source>
</evidence>
<keyword evidence="4 7" id="KW-1133">Transmembrane helix</keyword>
<name>A0ABX4R3E2_9ACTN</name>
<evidence type="ECO:0000256" key="3">
    <source>
        <dbReference type="ARBA" id="ARBA00022692"/>
    </source>
</evidence>
<keyword evidence="5 7" id="KW-0472">Membrane</keyword>
<evidence type="ECO:0000256" key="1">
    <source>
        <dbReference type="ARBA" id="ARBA00004651"/>
    </source>
</evidence>
<proteinExistence type="predicted"/>
<evidence type="ECO:0000313" key="8">
    <source>
        <dbReference type="EMBL" id="PKH44261.1"/>
    </source>
</evidence>
<evidence type="ECO:0000256" key="7">
    <source>
        <dbReference type="SAM" id="Phobius"/>
    </source>
</evidence>
<dbReference type="Pfam" id="PF03706">
    <property type="entry name" value="LPG_synthase_TM"/>
    <property type="match status" value="1"/>
</dbReference>
<feature type="transmembrane region" description="Helical" evidence="7">
    <location>
        <begin position="172"/>
        <end position="193"/>
    </location>
</feature>
<dbReference type="EMBL" id="PJBV01000010">
    <property type="protein sequence ID" value="PKH44261.1"/>
    <property type="molecule type" value="Genomic_DNA"/>
</dbReference>
<protein>
    <recommendedName>
        <fullName evidence="10">Lysylphosphatidylglycerol synthase TM region</fullName>
    </recommendedName>
</protein>
<keyword evidence="2" id="KW-1003">Cell membrane</keyword>
<feature type="transmembrane region" description="Helical" evidence="7">
    <location>
        <begin position="272"/>
        <end position="294"/>
    </location>
</feature>
<feature type="region of interest" description="Disordered" evidence="6">
    <location>
        <begin position="29"/>
        <end position="48"/>
    </location>
</feature>
<dbReference type="InterPro" id="IPR022791">
    <property type="entry name" value="L-PG_synthase/AglD"/>
</dbReference>
<accession>A0ABX4R3E2</accession>
<organism evidence="8 9">
    <name type="scientific">Nocardioides alpinus</name>
    <dbReference type="NCBI Taxonomy" id="748909"/>
    <lineage>
        <taxon>Bacteria</taxon>
        <taxon>Bacillati</taxon>
        <taxon>Actinomycetota</taxon>
        <taxon>Actinomycetes</taxon>
        <taxon>Propionibacteriales</taxon>
        <taxon>Nocardioidaceae</taxon>
        <taxon>Nocardioides</taxon>
    </lineage>
</organism>
<evidence type="ECO:0000256" key="2">
    <source>
        <dbReference type="ARBA" id="ARBA00022475"/>
    </source>
</evidence>
<feature type="transmembrane region" description="Helical" evidence="7">
    <location>
        <begin position="55"/>
        <end position="76"/>
    </location>
</feature>
<sequence length="386" mass="40768">MGRARRAVQDRPAPLDVVLYVGVQVSDGEARAEPADPGPGPDVELGSDKAPRPAWVRPVVIVVILVVCGWLASTFLGAIDWEAVGEALGRLSLWQVLALVAVLLLRQTLNAYPLALFITGLGAARALLNDLVASMMVVVAPPPGDLVVRVAMFRTWGIEPSRGLAGATMNMLAFYVNRFAAPLIGLLVLATLGSGTQRVGASVASVVVAIVMTVVLSLMVRREEFASRLGRAAGNTVRRVRSSVDPEAWSEAATGFQEHVSEGYRRAFPRSLLALTLMVLTDACILLLAARFVGISAADLPAYEIIGMFFLAYPLTLPPLMGLGIFDVVLLGAFLEVGGAALEPELVAALTVWRAVTILGPILLGGIVTVIWRHRTRGTAGASPAG</sequence>